<gene>
    <name evidence="1" type="ORF">LWF01_04850</name>
</gene>
<keyword evidence="2" id="KW-1185">Reference proteome</keyword>
<protein>
    <submittedName>
        <fullName evidence="1">Uncharacterized protein</fullName>
    </submittedName>
</protein>
<evidence type="ECO:0000313" key="1">
    <source>
        <dbReference type="EMBL" id="WGW13106.1"/>
    </source>
</evidence>
<accession>A0ABY8QY14</accession>
<sequence>MQSIGVYTRFHIGFHVLNNGVNFRSPTDFQCSNKCIPPLRQLHALYRAMQPGTTPGQSSSRIRNDYVCASRTLRLRREDGSKQQVLAGTLTTTNARPDDVPRLNSFDHSTLLLAPG</sequence>
<name>A0ABY8QY14_9MICO</name>
<dbReference type="EMBL" id="CP090958">
    <property type="protein sequence ID" value="WGW13106.1"/>
    <property type="molecule type" value="Genomic_DNA"/>
</dbReference>
<reference evidence="1 2" key="1">
    <citation type="submission" date="2023-05" db="EMBL/GenBank/DDBJ databases">
        <title>Lithophilousrod everest ZFBP1038 complete genpme.</title>
        <authorList>
            <person name="Tian M."/>
        </authorList>
    </citation>
    <scope>NUCLEOTIDE SEQUENCE [LARGE SCALE GENOMIC DNA]</scope>
    <source>
        <strain evidence="1 2">ZFBP1038</strain>
    </source>
</reference>
<evidence type="ECO:0000313" key="2">
    <source>
        <dbReference type="Proteomes" id="UP001209083"/>
    </source>
</evidence>
<proteinExistence type="predicted"/>
<dbReference type="Proteomes" id="UP001209083">
    <property type="component" value="Chromosome"/>
</dbReference>
<organism evidence="1 2">
    <name type="scientific">Saxibacter everestensis</name>
    <dbReference type="NCBI Taxonomy" id="2909229"/>
    <lineage>
        <taxon>Bacteria</taxon>
        <taxon>Bacillati</taxon>
        <taxon>Actinomycetota</taxon>
        <taxon>Actinomycetes</taxon>
        <taxon>Micrococcales</taxon>
        <taxon>Brevibacteriaceae</taxon>
        <taxon>Saxibacter</taxon>
    </lineage>
</organism>